<dbReference type="Proteomes" id="UP001359559">
    <property type="component" value="Unassembled WGS sequence"/>
</dbReference>
<protein>
    <submittedName>
        <fullName evidence="4">Uncharacterized protein</fullName>
    </submittedName>
</protein>
<feature type="region of interest" description="Disordered" evidence="2">
    <location>
        <begin position="243"/>
        <end position="273"/>
    </location>
</feature>
<keyword evidence="1" id="KW-0175">Coiled coil</keyword>
<feature type="region of interest" description="Disordered" evidence="2">
    <location>
        <begin position="285"/>
        <end position="306"/>
    </location>
</feature>
<organism evidence="4 5">
    <name type="scientific">Clitoria ternatea</name>
    <name type="common">Butterfly pea</name>
    <dbReference type="NCBI Taxonomy" id="43366"/>
    <lineage>
        <taxon>Eukaryota</taxon>
        <taxon>Viridiplantae</taxon>
        <taxon>Streptophyta</taxon>
        <taxon>Embryophyta</taxon>
        <taxon>Tracheophyta</taxon>
        <taxon>Spermatophyta</taxon>
        <taxon>Magnoliopsida</taxon>
        <taxon>eudicotyledons</taxon>
        <taxon>Gunneridae</taxon>
        <taxon>Pentapetalae</taxon>
        <taxon>rosids</taxon>
        <taxon>fabids</taxon>
        <taxon>Fabales</taxon>
        <taxon>Fabaceae</taxon>
        <taxon>Papilionoideae</taxon>
        <taxon>50 kb inversion clade</taxon>
        <taxon>NPAAA clade</taxon>
        <taxon>indigoferoid/millettioid clade</taxon>
        <taxon>Phaseoleae</taxon>
        <taxon>Clitoria</taxon>
    </lineage>
</organism>
<gene>
    <name evidence="4" type="ORF">RJT34_31213</name>
</gene>
<dbReference type="PANTHER" id="PTHR36143:SF4">
    <property type="entry name" value="OS08G0177500 PROTEIN"/>
    <property type="match status" value="1"/>
</dbReference>
<name>A0AAN9I4S7_CLITE</name>
<feature type="transmembrane region" description="Helical" evidence="3">
    <location>
        <begin position="20"/>
        <end position="38"/>
    </location>
</feature>
<feature type="compositionally biased region" description="Basic and acidic residues" evidence="2">
    <location>
        <begin position="198"/>
        <end position="221"/>
    </location>
</feature>
<keyword evidence="3" id="KW-1133">Transmembrane helix</keyword>
<dbReference type="PANTHER" id="PTHR36143">
    <property type="entry name" value="OS08G0177500 PROTEIN"/>
    <property type="match status" value="1"/>
</dbReference>
<proteinExistence type="predicted"/>
<keyword evidence="3" id="KW-0472">Membrane</keyword>
<keyword evidence="3" id="KW-0812">Transmembrane</keyword>
<feature type="compositionally biased region" description="Basic and acidic residues" evidence="2">
    <location>
        <begin position="477"/>
        <end position="494"/>
    </location>
</feature>
<feature type="region of interest" description="Disordered" evidence="2">
    <location>
        <begin position="457"/>
        <end position="505"/>
    </location>
</feature>
<feature type="compositionally biased region" description="Acidic residues" evidence="2">
    <location>
        <begin position="465"/>
        <end position="476"/>
    </location>
</feature>
<reference evidence="4 5" key="1">
    <citation type="submission" date="2024-01" db="EMBL/GenBank/DDBJ databases">
        <title>The genomes of 5 underutilized Papilionoideae crops provide insights into root nodulation and disease resistance.</title>
        <authorList>
            <person name="Yuan L."/>
        </authorList>
    </citation>
    <scope>NUCLEOTIDE SEQUENCE [LARGE SCALE GENOMIC DNA]</scope>
    <source>
        <strain evidence="4">LY-2023</strain>
        <tissue evidence="4">Leaf</tissue>
    </source>
</reference>
<evidence type="ECO:0000256" key="3">
    <source>
        <dbReference type="SAM" id="Phobius"/>
    </source>
</evidence>
<dbReference type="EMBL" id="JAYKXN010000008">
    <property type="protein sequence ID" value="KAK7263620.1"/>
    <property type="molecule type" value="Genomic_DNA"/>
</dbReference>
<sequence length="505" mass="57761">MAYNKGLHSSSGGSHRGRPYVLILLIIFGAALLGVMVLHKLRERRIYTLIVKDKDHQLLALKLLLQKERDRTKELRTKNEEMKGKIYALRSQKTELARTVVEMQSTLDSLKDEQRVMESAFEENQNELKMVQEKGTNVGQGSSEIIALRESLKHKEAEIKELKHRLEISVKDHPVPINDHDTNFPEIVAANGTMAAQDKNESGNKEKDEKATRSAKYEGDDAKDAGAKVKDFDDASKTKFRDGEVATEIKDETQTGKEQGKTNEDPQDDAAGVTVRDIDAEVVDGREKKAVREEEPGQVQNKRDGVGLDFNLKKLDGVKRKNGHASRKRGEQWRTHVKNTLRENNEIVESHGEVSMENRKVYKDELKDTRVGKVSDEGKGIEDKSHAKLLEPDNHENKDANDMAVSYTNHQVRNSGTDIYPEKERLDEIRKSEEHEDKLQKNWNRRRINKAVKNVEHAKPNILEVPDDNDEEDNEDDFIKKSQPEFDEKEQYKDEIDESEFRPGL</sequence>
<evidence type="ECO:0000313" key="5">
    <source>
        <dbReference type="Proteomes" id="UP001359559"/>
    </source>
</evidence>
<feature type="compositionally biased region" description="Basic and acidic residues" evidence="2">
    <location>
        <begin position="243"/>
        <end position="264"/>
    </location>
</feature>
<accession>A0AAN9I4S7</accession>
<evidence type="ECO:0000256" key="2">
    <source>
        <dbReference type="SAM" id="MobiDB-lite"/>
    </source>
</evidence>
<feature type="region of interest" description="Disordered" evidence="2">
    <location>
        <begin position="373"/>
        <end position="400"/>
    </location>
</feature>
<evidence type="ECO:0000256" key="1">
    <source>
        <dbReference type="SAM" id="Coils"/>
    </source>
</evidence>
<keyword evidence="5" id="KW-1185">Reference proteome</keyword>
<feature type="region of interest" description="Disordered" evidence="2">
    <location>
        <begin position="194"/>
        <end position="221"/>
    </location>
</feature>
<comment type="caution">
    <text evidence="4">The sequence shown here is derived from an EMBL/GenBank/DDBJ whole genome shotgun (WGS) entry which is preliminary data.</text>
</comment>
<dbReference type="AlphaFoldDB" id="A0AAN9I4S7"/>
<feature type="coiled-coil region" evidence="1">
    <location>
        <begin position="65"/>
        <end position="172"/>
    </location>
</feature>
<evidence type="ECO:0000313" key="4">
    <source>
        <dbReference type="EMBL" id="KAK7263620.1"/>
    </source>
</evidence>